<reference evidence="2" key="1">
    <citation type="submission" date="2022-08" db="EMBL/GenBank/DDBJ databases">
        <authorList>
            <consortium name="DOE Joint Genome Institute"/>
            <person name="Min B."/>
            <person name="Riley R."/>
            <person name="Sierra-Patev S."/>
            <person name="Naranjo-Ortiz M."/>
            <person name="Looney B."/>
            <person name="Konkel Z."/>
            <person name="Slot J.C."/>
            <person name="Sakamoto Y."/>
            <person name="Steenwyk J.L."/>
            <person name="Rokas A."/>
            <person name="Carro J."/>
            <person name="Camarero S."/>
            <person name="Ferreira P."/>
            <person name="Molpeceres G."/>
            <person name="Ruiz-Duenas F.J."/>
            <person name="Serrano A."/>
            <person name="Henrissat B."/>
            <person name="Drula E."/>
            <person name="Hughes K.W."/>
            <person name="Mata J.L."/>
            <person name="Ishikawa N.K."/>
            <person name="Vargas-Isla R."/>
            <person name="Ushijima S."/>
            <person name="Smith C.A."/>
            <person name="Ahrendt S."/>
            <person name="Andreopoulos W."/>
            <person name="He G."/>
            <person name="Labutti K."/>
            <person name="Lipzen A."/>
            <person name="Ng V."/>
            <person name="Sandor L."/>
            <person name="Barry K."/>
            <person name="Martinez A.T."/>
            <person name="Xiao Y."/>
            <person name="Gibbons J.G."/>
            <person name="Terashima K."/>
            <person name="Hibbett D.S."/>
            <person name="Grigoriev I.V."/>
        </authorList>
    </citation>
    <scope>NUCLEOTIDE SEQUENCE</scope>
    <source>
        <strain evidence="2">Sp2 HRB7682 ss15</strain>
    </source>
</reference>
<keyword evidence="1" id="KW-1133">Transmembrane helix</keyword>
<feature type="transmembrane region" description="Helical" evidence="1">
    <location>
        <begin position="54"/>
        <end position="77"/>
    </location>
</feature>
<proteinExistence type="predicted"/>
<organism evidence="2 3">
    <name type="scientific">Lentinula lateritia</name>
    <dbReference type="NCBI Taxonomy" id="40482"/>
    <lineage>
        <taxon>Eukaryota</taxon>
        <taxon>Fungi</taxon>
        <taxon>Dikarya</taxon>
        <taxon>Basidiomycota</taxon>
        <taxon>Agaricomycotina</taxon>
        <taxon>Agaricomycetes</taxon>
        <taxon>Agaricomycetidae</taxon>
        <taxon>Agaricales</taxon>
        <taxon>Marasmiineae</taxon>
        <taxon>Omphalotaceae</taxon>
        <taxon>Lentinula</taxon>
    </lineage>
</organism>
<gene>
    <name evidence="2" type="ORF">C8J55DRAFT_79833</name>
</gene>
<dbReference type="AlphaFoldDB" id="A0A9W9DN08"/>
<feature type="transmembrane region" description="Helical" evidence="1">
    <location>
        <begin position="20"/>
        <end position="42"/>
    </location>
</feature>
<sequence length="355" mass="41496">MEHLDPLTPEYPRESFRARLINYAPSICIVAFMFLVPLPWAYPWSSLASQWVGLWGYALFIGTIFSVSGYLGFVYWTRSDQFPPLRPVDNITKLCRTACILFNILVFTAWGNSIIILVTILLHPKGEQQLKFKLISLISSILLLGYHEYSTYMRCRWNYYERAIMRQNAERYGEPLLVSIPVFKLCGHFVLYTSTNKYELRLDRATGFRPYFLHRPCHDNEIDGANTSPRYHLFVSGWTNNSHEDIVHIFNEAIAGFGEYNRITNNCRTFLQYGCAHIVGTTSAWHEDMLMVEPGHLWLLGQMAIMMYRAMLREVCRWIWTVKWGPDWESAVQYHGVFVDLAEDEMDQRIAHIFD</sequence>
<keyword evidence="1" id="KW-0472">Membrane</keyword>
<comment type="caution">
    <text evidence="2">The sequence shown here is derived from an EMBL/GenBank/DDBJ whole genome shotgun (WGS) entry which is preliminary data.</text>
</comment>
<protein>
    <recommendedName>
        <fullName evidence="4">PPPDE domain-containing protein</fullName>
    </recommendedName>
</protein>
<evidence type="ECO:0000313" key="2">
    <source>
        <dbReference type="EMBL" id="KAJ4478649.1"/>
    </source>
</evidence>
<evidence type="ECO:0000313" key="3">
    <source>
        <dbReference type="Proteomes" id="UP001150238"/>
    </source>
</evidence>
<accession>A0A9W9DN08</accession>
<keyword evidence="1" id="KW-0812">Transmembrane</keyword>
<reference evidence="2" key="2">
    <citation type="journal article" date="2023" name="Proc. Natl. Acad. Sci. U.S.A.">
        <title>A global phylogenomic analysis of the shiitake genus Lentinula.</title>
        <authorList>
            <person name="Sierra-Patev S."/>
            <person name="Min B."/>
            <person name="Naranjo-Ortiz M."/>
            <person name="Looney B."/>
            <person name="Konkel Z."/>
            <person name="Slot J.C."/>
            <person name="Sakamoto Y."/>
            <person name="Steenwyk J.L."/>
            <person name="Rokas A."/>
            <person name="Carro J."/>
            <person name="Camarero S."/>
            <person name="Ferreira P."/>
            <person name="Molpeceres G."/>
            <person name="Ruiz-Duenas F.J."/>
            <person name="Serrano A."/>
            <person name="Henrissat B."/>
            <person name="Drula E."/>
            <person name="Hughes K.W."/>
            <person name="Mata J.L."/>
            <person name="Ishikawa N.K."/>
            <person name="Vargas-Isla R."/>
            <person name="Ushijima S."/>
            <person name="Smith C.A."/>
            <person name="Donoghue J."/>
            <person name="Ahrendt S."/>
            <person name="Andreopoulos W."/>
            <person name="He G."/>
            <person name="LaButti K."/>
            <person name="Lipzen A."/>
            <person name="Ng V."/>
            <person name="Riley R."/>
            <person name="Sandor L."/>
            <person name="Barry K."/>
            <person name="Martinez A.T."/>
            <person name="Xiao Y."/>
            <person name="Gibbons J.G."/>
            <person name="Terashima K."/>
            <person name="Grigoriev I.V."/>
            <person name="Hibbett D."/>
        </authorList>
    </citation>
    <scope>NUCLEOTIDE SEQUENCE</scope>
    <source>
        <strain evidence="2">Sp2 HRB7682 ss15</strain>
    </source>
</reference>
<evidence type="ECO:0008006" key="4">
    <source>
        <dbReference type="Google" id="ProtNLM"/>
    </source>
</evidence>
<feature type="transmembrane region" description="Helical" evidence="1">
    <location>
        <begin position="98"/>
        <end position="122"/>
    </location>
</feature>
<evidence type="ECO:0000256" key="1">
    <source>
        <dbReference type="SAM" id="Phobius"/>
    </source>
</evidence>
<dbReference type="EMBL" id="JANVFS010000017">
    <property type="protein sequence ID" value="KAJ4478649.1"/>
    <property type="molecule type" value="Genomic_DNA"/>
</dbReference>
<dbReference type="Proteomes" id="UP001150238">
    <property type="component" value="Unassembled WGS sequence"/>
</dbReference>
<name>A0A9W9DN08_9AGAR</name>